<sequence>MPSSTDHMDGSEPAALAELADVLDETVGYRKADAARAARVASALRGDAGPIRGEAARARLAHLALLMLAMPEIASPGPVWVARFLSRRSGSLGEAPVDLVRTVEGAEQVRRLIQLEPSLGRPDPERVAAAANLDDLTAEEAFAAYAAGHIASPRLMAITGLRSIYRIISALTQRDLRLPVRPSRVSPDRDDRDLLWEDMSGREDPALLAEDIRAHHRPLPQSGPELDAAWPTVTPSDPASQAALDSVTAALDAEVTKQLAEADRAATAAAGLRGDAAAVGGDEARVRLVAWSTLMMGRAEGEHRAFTTSLFLLQPLEDPDLPYSVQEDGDAALELARTAEGAAQVERWLDPRRSPPMVTVSGTILPPNPAAEEAFVAYAEGRIDSRRLMDVTGLDAFYDVWGHLKLRGLHLPVVPTPVAPGLNDRDLLWKSLAQQAED</sequence>
<accession>A0ABS4AKS7</accession>
<evidence type="ECO:0000313" key="1">
    <source>
        <dbReference type="EMBL" id="MBP0447627.1"/>
    </source>
</evidence>
<gene>
    <name evidence="1" type="ORF">J8J14_22980</name>
</gene>
<dbReference type="EMBL" id="JAGIZB010000046">
    <property type="protein sequence ID" value="MBP0447627.1"/>
    <property type="molecule type" value="Genomic_DNA"/>
</dbReference>
<comment type="caution">
    <text evidence="1">The sequence shown here is derived from an EMBL/GenBank/DDBJ whole genome shotgun (WGS) entry which is preliminary data.</text>
</comment>
<protein>
    <submittedName>
        <fullName evidence="1">DUF2384 domain-containing protein</fullName>
    </submittedName>
</protein>
<proteinExistence type="predicted"/>
<organism evidence="1 2">
    <name type="scientific">Pararoseomonas baculiformis</name>
    <dbReference type="NCBI Taxonomy" id="2820812"/>
    <lineage>
        <taxon>Bacteria</taxon>
        <taxon>Pseudomonadati</taxon>
        <taxon>Pseudomonadota</taxon>
        <taxon>Alphaproteobacteria</taxon>
        <taxon>Acetobacterales</taxon>
        <taxon>Acetobacteraceae</taxon>
        <taxon>Pararoseomonas</taxon>
    </lineage>
</organism>
<name>A0ABS4AKS7_9PROT</name>
<keyword evidence="2" id="KW-1185">Reference proteome</keyword>
<dbReference type="Proteomes" id="UP000681594">
    <property type="component" value="Unassembled WGS sequence"/>
</dbReference>
<evidence type="ECO:0000313" key="2">
    <source>
        <dbReference type="Proteomes" id="UP000681594"/>
    </source>
</evidence>
<dbReference type="RefSeq" id="WP_209381894.1">
    <property type="nucleotide sequence ID" value="NZ_JAGIZB010000046.1"/>
</dbReference>
<reference evidence="1 2" key="1">
    <citation type="submission" date="2021-03" db="EMBL/GenBank/DDBJ databases">
        <authorList>
            <person name="So Y."/>
        </authorList>
    </citation>
    <scope>NUCLEOTIDE SEQUENCE [LARGE SCALE GENOMIC DNA]</scope>
    <source>
        <strain evidence="1 2">SSH11</strain>
    </source>
</reference>